<accession>A0A150J689</accession>
<evidence type="ECO:0000313" key="2">
    <source>
        <dbReference type="Proteomes" id="UP000075398"/>
    </source>
</evidence>
<name>A0A150J689_9EURY</name>
<dbReference type="AlphaFoldDB" id="A0A150J689"/>
<sequence>MSDITMCTSIDCQLAKKCYRKLAEKNLYYQSFAEFKHENDKCEGYMPINIYDDKMDSSN</sequence>
<evidence type="ECO:0000313" key="1">
    <source>
        <dbReference type="EMBL" id="KYC52635.1"/>
    </source>
</evidence>
<dbReference type="EMBL" id="LNGC01000019">
    <property type="protein sequence ID" value="KYC52635.1"/>
    <property type="molecule type" value="Genomic_DNA"/>
</dbReference>
<protein>
    <submittedName>
        <fullName evidence="1">Uncharacterized protein</fullName>
    </submittedName>
</protein>
<reference evidence="1 2" key="1">
    <citation type="journal article" date="2016" name="ISME J.">
        <title>Chasing the elusive Euryarchaeota class WSA2: genomes reveal a uniquely fastidious methyl-reducing methanogen.</title>
        <authorList>
            <person name="Nobu M.K."/>
            <person name="Narihiro T."/>
            <person name="Kuroda K."/>
            <person name="Mei R."/>
            <person name="Liu W.T."/>
        </authorList>
    </citation>
    <scope>NUCLEOTIDE SEQUENCE [LARGE SCALE GENOMIC DNA]</scope>
    <source>
        <strain evidence="1">U1lsi0528_Bin055</strain>
    </source>
</reference>
<gene>
    <name evidence="1" type="ORF">AMQ22_00685</name>
</gene>
<proteinExistence type="predicted"/>
<organism evidence="1 2">
    <name type="scientific">Candidatus Methanofastidiosum methylothiophilum</name>
    <dbReference type="NCBI Taxonomy" id="1705564"/>
    <lineage>
        <taxon>Archaea</taxon>
        <taxon>Methanobacteriati</taxon>
        <taxon>Methanobacteriota</taxon>
        <taxon>Stenosarchaea group</taxon>
        <taxon>Candidatus Methanofastidiosia</taxon>
        <taxon>Candidatus Methanofastidiosales</taxon>
        <taxon>Candidatus Methanofastidiosaceae</taxon>
        <taxon>Candidatus Methanofastidiosum</taxon>
    </lineage>
</organism>
<comment type="caution">
    <text evidence="1">The sequence shown here is derived from an EMBL/GenBank/DDBJ whole genome shotgun (WGS) entry which is preliminary data.</text>
</comment>
<dbReference type="Proteomes" id="UP000075398">
    <property type="component" value="Unassembled WGS sequence"/>
</dbReference>